<dbReference type="GO" id="GO:0043190">
    <property type="term" value="C:ATP-binding cassette (ABC) transporter complex"/>
    <property type="evidence" value="ECO:0007669"/>
    <property type="project" value="InterPro"/>
</dbReference>
<proteinExistence type="inferred from homology"/>
<dbReference type="PANTHER" id="PTHR42996:SF1">
    <property type="entry name" value="PHOSPHATE-BINDING PROTEIN PSTS"/>
    <property type="match status" value="1"/>
</dbReference>
<accession>A0AA43S7C3</accession>
<dbReference type="SUPFAM" id="SSF53850">
    <property type="entry name" value="Periplasmic binding protein-like II"/>
    <property type="match status" value="1"/>
</dbReference>
<dbReference type="NCBIfam" id="TIGR00975">
    <property type="entry name" value="3a0107s03"/>
    <property type="match status" value="1"/>
</dbReference>
<keyword evidence="8" id="KW-0732">Signal</keyword>
<dbReference type="InterPro" id="IPR005673">
    <property type="entry name" value="ABC_phos-bd_PstS"/>
</dbReference>
<sequence length="348" mass="37959">MGYFLRLFPAAVLLLSMGAVPFAHADSEIDGVGATFPMPIMQSWAEAYQSQKNIKVNYLGIGSAEGIKRITARTVDFAVTDIGLTQSELSQDDLMQFPLVAGGITPVIHLPGISSGQLRLTGSVLADIFLGKITYWDDVAIQNLNATISLPHLAITVIHRKDGSGTSFTFTGYLAKVSPEWDQRFGIGSSLQWPVGEAAAGNSGIAKTVAQTEGSIGYVEFRYAQKSKLTTINLINRDGNNVAPSLDTFMQAYKQAHWHKASYYQSLTDLPGANSWPIVAMSYVLIHATRNEREDALQTLHFLEWIYANGALAAQEASYIPITDEALIQAFAARWKQVKDEQGNAVLK</sequence>
<dbReference type="EMBL" id="JARXYA010000011">
    <property type="protein sequence ID" value="MDH6504701.1"/>
    <property type="molecule type" value="Genomic_DNA"/>
</dbReference>
<evidence type="ECO:0000256" key="8">
    <source>
        <dbReference type="SAM" id="SignalP"/>
    </source>
</evidence>
<keyword evidence="11" id="KW-1185">Reference proteome</keyword>
<gene>
    <name evidence="10" type="ORF">M2127_002027</name>
</gene>
<keyword evidence="6 7" id="KW-0592">Phosphate transport</keyword>
<feature type="signal peptide" evidence="8">
    <location>
        <begin position="1"/>
        <end position="25"/>
    </location>
</feature>
<comment type="function">
    <text evidence="1 7">Part of the ABC transporter complex PstSACB involved in phosphate import.</text>
</comment>
<evidence type="ECO:0000313" key="10">
    <source>
        <dbReference type="EMBL" id="MDH6504701.1"/>
    </source>
</evidence>
<evidence type="ECO:0000256" key="6">
    <source>
        <dbReference type="ARBA" id="ARBA00022592"/>
    </source>
</evidence>
<dbReference type="PIRSF" id="PIRSF002756">
    <property type="entry name" value="PstS"/>
    <property type="match status" value="1"/>
</dbReference>
<dbReference type="GO" id="GO:0035435">
    <property type="term" value="P:phosphate ion transmembrane transport"/>
    <property type="evidence" value="ECO:0007669"/>
    <property type="project" value="InterPro"/>
</dbReference>
<evidence type="ECO:0000256" key="2">
    <source>
        <dbReference type="ARBA" id="ARBA00008725"/>
    </source>
</evidence>
<dbReference type="InterPro" id="IPR050962">
    <property type="entry name" value="Phosphate-bind_PstS"/>
</dbReference>
<dbReference type="Pfam" id="PF12849">
    <property type="entry name" value="PBP_like_2"/>
    <property type="match status" value="1"/>
</dbReference>
<evidence type="ECO:0000259" key="9">
    <source>
        <dbReference type="Pfam" id="PF12849"/>
    </source>
</evidence>
<comment type="similarity">
    <text evidence="2 7">Belongs to the PstS family.</text>
</comment>
<evidence type="ECO:0000313" key="11">
    <source>
        <dbReference type="Proteomes" id="UP001161160"/>
    </source>
</evidence>
<reference evidence="10" key="1">
    <citation type="submission" date="2023-04" db="EMBL/GenBank/DDBJ databases">
        <title>Genome Encyclopedia of Bacteria and Archaea VI: Functional Genomics of Type Strains.</title>
        <authorList>
            <person name="Whitman W."/>
        </authorList>
    </citation>
    <scope>NUCLEOTIDE SEQUENCE</scope>
    <source>
        <strain evidence="10">Enz.4-51</strain>
    </source>
</reference>
<comment type="caution">
    <text evidence="10">The sequence shown here is derived from an EMBL/GenBank/DDBJ whole genome shotgun (WGS) entry which is preliminary data.</text>
</comment>
<dbReference type="CDD" id="cd13565">
    <property type="entry name" value="PBP2_PstS"/>
    <property type="match status" value="1"/>
</dbReference>
<feature type="domain" description="PBP" evidence="9">
    <location>
        <begin position="25"/>
        <end position="307"/>
    </location>
</feature>
<dbReference type="RefSeq" id="WP_280756956.1">
    <property type="nucleotide sequence ID" value="NZ_JARXXW010000011.1"/>
</dbReference>
<keyword evidence="5 7" id="KW-0813">Transport</keyword>
<protein>
    <recommendedName>
        <fullName evidence="4 7">Phosphate-binding protein PstS</fullName>
    </recommendedName>
</protein>
<evidence type="ECO:0000256" key="1">
    <source>
        <dbReference type="ARBA" id="ARBA00002841"/>
    </source>
</evidence>
<evidence type="ECO:0000256" key="5">
    <source>
        <dbReference type="ARBA" id="ARBA00022448"/>
    </source>
</evidence>
<name>A0AA43S7C3_9BURK</name>
<evidence type="ECO:0000256" key="4">
    <source>
        <dbReference type="ARBA" id="ARBA00021889"/>
    </source>
</evidence>
<dbReference type="Gene3D" id="3.40.190.10">
    <property type="entry name" value="Periplasmic binding protein-like II"/>
    <property type="match status" value="2"/>
</dbReference>
<dbReference type="InterPro" id="IPR024370">
    <property type="entry name" value="PBP_domain"/>
</dbReference>
<feature type="chain" id="PRO_5041415660" description="Phosphate-binding protein PstS" evidence="8">
    <location>
        <begin position="26"/>
        <end position="348"/>
    </location>
</feature>
<evidence type="ECO:0000256" key="3">
    <source>
        <dbReference type="ARBA" id="ARBA00011529"/>
    </source>
</evidence>
<comment type="subunit">
    <text evidence="3 7">The complex is composed of two ATP-binding proteins (PstB), two transmembrane proteins (PstC and PstA) and a solute-binding protein (PstS).</text>
</comment>
<dbReference type="AlphaFoldDB" id="A0AA43S7C3"/>
<dbReference type="GO" id="GO:0042301">
    <property type="term" value="F:phosphate ion binding"/>
    <property type="evidence" value="ECO:0007669"/>
    <property type="project" value="InterPro"/>
</dbReference>
<evidence type="ECO:0000256" key="7">
    <source>
        <dbReference type="PIRNR" id="PIRNR002756"/>
    </source>
</evidence>
<organism evidence="10 11">
    <name type="scientific">Polynucleobacter sphagniphilus</name>
    <dbReference type="NCBI Taxonomy" id="1743169"/>
    <lineage>
        <taxon>Bacteria</taxon>
        <taxon>Pseudomonadati</taxon>
        <taxon>Pseudomonadota</taxon>
        <taxon>Betaproteobacteria</taxon>
        <taxon>Burkholderiales</taxon>
        <taxon>Burkholderiaceae</taxon>
        <taxon>Polynucleobacter</taxon>
    </lineage>
</organism>
<dbReference type="Proteomes" id="UP001161160">
    <property type="component" value="Unassembled WGS sequence"/>
</dbReference>
<dbReference type="PANTHER" id="PTHR42996">
    <property type="entry name" value="PHOSPHATE-BINDING PROTEIN PSTS"/>
    <property type="match status" value="1"/>
</dbReference>